<feature type="region of interest" description="Disordered" evidence="1">
    <location>
        <begin position="113"/>
        <end position="146"/>
    </location>
</feature>
<feature type="compositionally biased region" description="Low complexity" evidence="1">
    <location>
        <begin position="118"/>
        <end position="146"/>
    </location>
</feature>
<dbReference type="Proteomes" id="UP000293781">
    <property type="component" value="Unassembled WGS sequence"/>
</dbReference>
<sequence>MPMPSISYNEQRLETARNGINRLRTHINSVRAGFNPVDVGHPHGFPLNSLTVAAGGDAFPSGVNFKAKLRDVGGAVDTAFTGHEASLGKLSRALTVNLRLGQDAEYKNVNTANTVGLPNTTTHTTTPTTNTSTNTTSTSTNTTKPN</sequence>
<evidence type="ECO:0000313" key="2">
    <source>
        <dbReference type="EMBL" id="RZT79454.1"/>
    </source>
</evidence>
<proteinExistence type="predicted"/>
<dbReference type="RefSeq" id="WP_130401885.1">
    <property type="nucleotide sequence ID" value="NZ_SHKK01000001.1"/>
</dbReference>
<gene>
    <name evidence="2" type="ORF">EV382_2653</name>
</gene>
<reference evidence="2 3" key="1">
    <citation type="submission" date="2019-02" db="EMBL/GenBank/DDBJ databases">
        <title>Sequencing the genomes of 1000 actinobacteria strains.</title>
        <authorList>
            <person name="Klenk H.-P."/>
        </authorList>
    </citation>
    <scope>NUCLEOTIDE SEQUENCE [LARGE SCALE GENOMIC DNA]</scope>
    <source>
        <strain evidence="2 3">DSM 45888</strain>
    </source>
</reference>
<evidence type="ECO:0008006" key="4">
    <source>
        <dbReference type="Google" id="ProtNLM"/>
    </source>
</evidence>
<evidence type="ECO:0000313" key="3">
    <source>
        <dbReference type="Proteomes" id="UP000293781"/>
    </source>
</evidence>
<dbReference type="OrthoDB" id="3384390at2"/>
<accession>A0A4Q7UF75</accession>
<dbReference type="EMBL" id="SHKK01000001">
    <property type="protein sequence ID" value="RZT79454.1"/>
    <property type="molecule type" value="Genomic_DNA"/>
</dbReference>
<protein>
    <recommendedName>
        <fullName evidence="4">Excreted virulence factor EspC (Type VII ESX diderm)</fullName>
    </recommendedName>
</protein>
<keyword evidence="3" id="KW-1185">Reference proteome</keyword>
<organism evidence="2 3">
    <name type="scientific">Micromonospora violae</name>
    <dbReference type="NCBI Taxonomy" id="1278207"/>
    <lineage>
        <taxon>Bacteria</taxon>
        <taxon>Bacillati</taxon>
        <taxon>Actinomycetota</taxon>
        <taxon>Actinomycetes</taxon>
        <taxon>Micromonosporales</taxon>
        <taxon>Micromonosporaceae</taxon>
        <taxon>Micromonospora</taxon>
    </lineage>
</organism>
<evidence type="ECO:0000256" key="1">
    <source>
        <dbReference type="SAM" id="MobiDB-lite"/>
    </source>
</evidence>
<comment type="caution">
    <text evidence="2">The sequence shown here is derived from an EMBL/GenBank/DDBJ whole genome shotgun (WGS) entry which is preliminary data.</text>
</comment>
<dbReference type="AlphaFoldDB" id="A0A4Q7UF75"/>
<name>A0A4Q7UF75_9ACTN</name>